<dbReference type="PROSITE" id="PS50297">
    <property type="entry name" value="ANK_REP_REGION"/>
    <property type="match status" value="1"/>
</dbReference>
<organism evidence="3 4">
    <name type="scientific">Diploptera punctata</name>
    <name type="common">Pacific beetle cockroach</name>
    <dbReference type="NCBI Taxonomy" id="6984"/>
    <lineage>
        <taxon>Eukaryota</taxon>
        <taxon>Metazoa</taxon>
        <taxon>Ecdysozoa</taxon>
        <taxon>Arthropoda</taxon>
        <taxon>Hexapoda</taxon>
        <taxon>Insecta</taxon>
        <taxon>Pterygota</taxon>
        <taxon>Neoptera</taxon>
        <taxon>Polyneoptera</taxon>
        <taxon>Dictyoptera</taxon>
        <taxon>Blattodea</taxon>
        <taxon>Blaberoidea</taxon>
        <taxon>Blaberidae</taxon>
        <taxon>Diplopterinae</taxon>
        <taxon>Diploptera</taxon>
    </lineage>
</organism>
<dbReference type="PANTHER" id="PTHR20923">
    <property type="entry name" value="BAT4 PROTEIN-RELATED"/>
    <property type="match status" value="1"/>
</dbReference>
<dbReference type="InterPro" id="IPR002110">
    <property type="entry name" value="Ankyrin_rpt"/>
</dbReference>
<dbReference type="AlphaFoldDB" id="A0AAD8E5H7"/>
<dbReference type="CDD" id="cd22860">
    <property type="entry name" value="PDRG1"/>
    <property type="match status" value="1"/>
</dbReference>
<evidence type="ECO:0000313" key="3">
    <source>
        <dbReference type="EMBL" id="KAJ9577287.1"/>
    </source>
</evidence>
<keyword evidence="4" id="KW-1185">Reference proteome</keyword>
<gene>
    <name evidence="3" type="ORF">L9F63_006126</name>
</gene>
<dbReference type="Proteomes" id="UP001233999">
    <property type="component" value="Unassembled WGS sequence"/>
</dbReference>
<dbReference type="GO" id="GO:0003676">
    <property type="term" value="F:nucleic acid binding"/>
    <property type="evidence" value="ECO:0007669"/>
    <property type="project" value="InterPro"/>
</dbReference>
<dbReference type="EMBL" id="JASPKZ010009367">
    <property type="protein sequence ID" value="KAJ9577287.1"/>
    <property type="molecule type" value="Genomic_DNA"/>
</dbReference>
<feature type="domain" description="G-patch" evidence="2">
    <location>
        <begin position="231"/>
        <end position="277"/>
    </location>
</feature>
<accession>A0AAD8E5H7</accession>
<name>A0AAD8E5H7_DIPPU</name>
<reference evidence="3" key="1">
    <citation type="journal article" date="2023" name="IScience">
        <title>Live-bearing cockroach genome reveals convergent evolutionary mechanisms linked to viviparity in insects and beyond.</title>
        <authorList>
            <person name="Fouks B."/>
            <person name="Harrison M.C."/>
            <person name="Mikhailova A.A."/>
            <person name="Marchal E."/>
            <person name="English S."/>
            <person name="Carruthers M."/>
            <person name="Jennings E.C."/>
            <person name="Chiamaka E.L."/>
            <person name="Frigard R.A."/>
            <person name="Pippel M."/>
            <person name="Attardo G.M."/>
            <person name="Benoit J.B."/>
            <person name="Bornberg-Bauer E."/>
            <person name="Tobe S.S."/>
        </authorList>
    </citation>
    <scope>NUCLEOTIDE SEQUENCE</scope>
    <source>
        <strain evidence="3">Stay&amp;Tobe</strain>
    </source>
</reference>
<dbReference type="PROSITE" id="PS50174">
    <property type="entry name" value="G_PATCH"/>
    <property type="match status" value="1"/>
</dbReference>
<dbReference type="PROSITE" id="PS50088">
    <property type="entry name" value="ANK_REPEAT"/>
    <property type="match status" value="1"/>
</dbReference>
<dbReference type="PANTHER" id="PTHR20923:SF1">
    <property type="entry name" value="G PATCH DOMAIN AND ANKYRIN REPEAT-CONTAINING PROTEIN 1"/>
    <property type="match status" value="1"/>
</dbReference>
<evidence type="ECO:0000259" key="2">
    <source>
        <dbReference type="PROSITE" id="PS50174"/>
    </source>
</evidence>
<sequence>MHPNWKGLATVNFPWKQFLREGSSSEEKNYKLNTVIHSNLTGEEAKRIYEEVVSSNPSQHKVVSEQPKKSKKSLVHNVTSYSKEKWINTLMSGAQRNDVACISSLLVKDLDINATDQYGWTALMSAACSGAVDAVKLLLEHGADVHVKDKCGNTCLSLARIHKHDNVVNLILKPPQSSSSKETEAKTENFYCEVCKQQFSDTTRARHSTSMVHLLCLGPPLTVPTVYGIPANNKGYQILLKGGWDREKGLGPSGSGNKFPLKTVLKRDREGFGKCKRKAQVTHTLGREQTVRTISRRARAGALNKEQRKERALRRHGLLENPQKSLEYLEQLEKLGEDITRDQQEVVAIDRRRNQNREALRALRHQKGNTWITLGSLLVKVPVDKATQLLQRDQVQLDTQINTLRSNLKVKVNKLRDMEYQSPVPGLMLNPMTTSELSAVGQALGRHA</sequence>
<keyword evidence="1" id="KW-0040">ANK repeat</keyword>
<dbReference type="Pfam" id="PF01585">
    <property type="entry name" value="G-patch"/>
    <property type="match status" value="1"/>
</dbReference>
<dbReference type="InterPro" id="IPR000467">
    <property type="entry name" value="G_patch_dom"/>
</dbReference>
<dbReference type="Gene3D" id="1.25.40.20">
    <property type="entry name" value="Ankyrin repeat-containing domain"/>
    <property type="match status" value="1"/>
</dbReference>
<comment type="caution">
    <text evidence="3">The sequence shown here is derived from an EMBL/GenBank/DDBJ whole genome shotgun (WGS) entry which is preliminary data.</text>
</comment>
<dbReference type="SMART" id="SM00248">
    <property type="entry name" value="ANK"/>
    <property type="match status" value="3"/>
</dbReference>
<dbReference type="SMART" id="SM00443">
    <property type="entry name" value="G_patch"/>
    <property type="match status" value="1"/>
</dbReference>
<evidence type="ECO:0000256" key="1">
    <source>
        <dbReference type="PROSITE-ProRule" id="PRU00023"/>
    </source>
</evidence>
<dbReference type="InterPro" id="IPR039146">
    <property type="entry name" value="GPANK1"/>
</dbReference>
<protein>
    <recommendedName>
        <fullName evidence="2">G-patch domain-containing protein</fullName>
    </recommendedName>
</protein>
<dbReference type="InterPro" id="IPR036770">
    <property type="entry name" value="Ankyrin_rpt-contain_sf"/>
</dbReference>
<evidence type="ECO:0000313" key="4">
    <source>
        <dbReference type="Proteomes" id="UP001233999"/>
    </source>
</evidence>
<dbReference type="Pfam" id="PF12796">
    <property type="entry name" value="Ank_2"/>
    <property type="match status" value="1"/>
</dbReference>
<reference evidence="3" key="2">
    <citation type="submission" date="2023-05" db="EMBL/GenBank/DDBJ databases">
        <authorList>
            <person name="Fouks B."/>
        </authorList>
    </citation>
    <scope>NUCLEOTIDE SEQUENCE</scope>
    <source>
        <strain evidence="3">Stay&amp;Tobe</strain>
        <tissue evidence="3">Testes</tissue>
    </source>
</reference>
<feature type="repeat" description="ANK" evidence="1">
    <location>
        <begin position="118"/>
        <end position="150"/>
    </location>
</feature>
<dbReference type="SUPFAM" id="SSF48403">
    <property type="entry name" value="Ankyrin repeat"/>
    <property type="match status" value="1"/>
</dbReference>
<proteinExistence type="predicted"/>